<dbReference type="InterPro" id="IPR019619">
    <property type="entry name" value="DUF2490"/>
</dbReference>
<organism evidence="1">
    <name type="scientific">Sphingobacterium sp. (strain 21)</name>
    <dbReference type="NCBI Taxonomy" id="743722"/>
    <lineage>
        <taxon>Bacteria</taxon>
        <taxon>Pseudomonadati</taxon>
        <taxon>Bacteroidota</taxon>
        <taxon>Sphingobacteriia</taxon>
        <taxon>Sphingobacteriales</taxon>
        <taxon>Sphingobacteriaceae</taxon>
        <taxon>Sphingobacterium</taxon>
    </lineage>
</organism>
<proteinExistence type="predicted"/>
<reference evidence="1" key="1">
    <citation type="submission" date="2011-03" db="EMBL/GenBank/DDBJ databases">
        <title>Complete sequence of Sphingobacterium sp. 21.</title>
        <authorList>
            <consortium name="US DOE Joint Genome Institute"/>
            <person name="Lucas S."/>
            <person name="Copeland A."/>
            <person name="Lapidus A."/>
            <person name="Cheng J.-F."/>
            <person name="Goodwin L."/>
            <person name="Pitluck S."/>
            <person name="Davenport K."/>
            <person name="Detter J.C."/>
            <person name="Han C."/>
            <person name="Tapia R."/>
            <person name="Land M."/>
            <person name="Hauser L."/>
            <person name="Kyrpides N."/>
            <person name="Ivanova N."/>
            <person name="Ovchinnikova G."/>
            <person name="Pagani I."/>
            <person name="Siebers A.K."/>
            <person name="Allgaier M."/>
            <person name="Thelen M.P."/>
            <person name="Hugenholtz P."/>
            <person name="Woyke T."/>
        </authorList>
    </citation>
    <scope>NUCLEOTIDE SEQUENCE</scope>
    <source>
        <strain evidence="1">21</strain>
    </source>
</reference>
<dbReference type="HOGENOM" id="CLU_105861_0_0_10"/>
<accession>F4C5Y2</accession>
<dbReference type="KEGG" id="shg:Sph21_3775"/>
<name>F4C5Y2_SPHS2</name>
<evidence type="ECO:0000313" key="1">
    <source>
        <dbReference type="EMBL" id="ADZ80311.1"/>
    </source>
</evidence>
<dbReference type="STRING" id="743722.Sph21_3775"/>
<evidence type="ECO:0008006" key="2">
    <source>
        <dbReference type="Google" id="ProtNLM"/>
    </source>
</evidence>
<sequence length="226" mass="26866">MKNHFLFGYFFLFCISSLRGQDRYQLGVIPQINNEFSLGDRYELNSKVEIRQLLKDGPSNLTAQKGFHFERSDFETILNRKLSPLDVVGVGYLLRIEEGKLVHRFIQQYAHVQNKIGFRLAHRFRSDQTITDNEWSFRIRYRLSFEKPLEGLEIDPKEFYLKINNEYLPTYAKKELDVEIRLLASLGYNLSDKMKFETGFDYRAEDIIAKNTEHQCWLNLGWFHSF</sequence>
<dbReference type="PATRIC" id="fig|743722.3.peg.4032"/>
<dbReference type="EMBL" id="CP002584">
    <property type="protein sequence ID" value="ADZ80311.1"/>
    <property type="molecule type" value="Genomic_DNA"/>
</dbReference>
<protein>
    <recommendedName>
        <fullName evidence="2">DUF2490 domain-containing protein</fullName>
    </recommendedName>
</protein>
<dbReference type="eggNOG" id="ENOG5030YH7">
    <property type="taxonomic scope" value="Bacteria"/>
</dbReference>
<dbReference type="Pfam" id="PF10677">
    <property type="entry name" value="DUF2490"/>
    <property type="match status" value="1"/>
</dbReference>
<dbReference type="AlphaFoldDB" id="F4C5Y2"/>
<dbReference type="OrthoDB" id="1121653at2"/>
<gene>
    <name evidence="1" type="ordered locus">Sph21_3775</name>
</gene>